<keyword evidence="2" id="KW-0378">Hydrolase</keyword>
<evidence type="ECO:0000256" key="4">
    <source>
        <dbReference type="ARBA" id="ARBA00047304"/>
    </source>
</evidence>
<keyword evidence="3" id="KW-0520">NAD</keyword>
<dbReference type="PROSITE" id="PS50104">
    <property type="entry name" value="TIR"/>
    <property type="match status" value="1"/>
</dbReference>
<comment type="caution">
    <text evidence="6">The sequence shown here is derived from an EMBL/GenBank/DDBJ whole genome shotgun (WGS) entry which is preliminary data.</text>
</comment>
<dbReference type="STRING" id="106549.A0A540MWB9"/>
<proteinExistence type="predicted"/>
<dbReference type="GO" id="GO:0061809">
    <property type="term" value="F:NAD+ nucleosidase activity, cyclic ADP-ribose generating"/>
    <property type="evidence" value="ECO:0007669"/>
    <property type="project" value="UniProtKB-EC"/>
</dbReference>
<organism evidence="6 7">
    <name type="scientific">Malus baccata</name>
    <name type="common">Siberian crab apple</name>
    <name type="synonym">Pyrus baccata</name>
    <dbReference type="NCBI Taxonomy" id="106549"/>
    <lineage>
        <taxon>Eukaryota</taxon>
        <taxon>Viridiplantae</taxon>
        <taxon>Streptophyta</taxon>
        <taxon>Embryophyta</taxon>
        <taxon>Tracheophyta</taxon>
        <taxon>Spermatophyta</taxon>
        <taxon>Magnoliopsida</taxon>
        <taxon>eudicotyledons</taxon>
        <taxon>Gunneridae</taxon>
        <taxon>Pentapetalae</taxon>
        <taxon>rosids</taxon>
        <taxon>fabids</taxon>
        <taxon>Rosales</taxon>
        <taxon>Rosaceae</taxon>
        <taxon>Amygdaloideae</taxon>
        <taxon>Maleae</taxon>
        <taxon>Malus</taxon>
    </lineage>
</organism>
<evidence type="ECO:0000313" key="7">
    <source>
        <dbReference type="Proteomes" id="UP000315295"/>
    </source>
</evidence>
<dbReference type="FunFam" id="3.40.50.10140:FF:000007">
    <property type="entry name" value="Disease resistance protein (TIR-NBS-LRR class)"/>
    <property type="match status" value="1"/>
</dbReference>
<evidence type="ECO:0000256" key="2">
    <source>
        <dbReference type="ARBA" id="ARBA00022801"/>
    </source>
</evidence>
<feature type="domain" description="TIR" evidence="5">
    <location>
        <begin position="58"/>
        <end position="194"/>
    </location>
</feature>
<dbReference type="AlphaFoldDB" id="A0A540MWB9"/>
<dbReference type="Gene3D" id="3.40.50.10140">
    <property type="entry name" value="Toll/interleukin-1 receptor homology (TIR) domain"/>
    <property type="match status" value="1"/>
</dbReference>
<dbReference type="SMART" id="SM00255">
    <property type="entry name" value="TIR"/>
    <property type="match status" value="1"/>
</dbReference>
<comment type="catalytic activity">
    <reaction evidence="4">
        <text>NAD(+) + H2O = ADP-D-ribose + nicotinamide + H(+)</text>
        <dbReference type="Rhea" id="RHEA:16301"/>
        <dbReference type="ChEBI" id="CHEBI:15377"/>
        <dbReference type="ChEBI" id="CHEBI:15378"/>
        <dbReference type="ChEBI" id="CHEBI:17154"/>
        <dbReference type="ChEBI" id="CHEBI:57540"/>
        <dbReference type="ChEBI" id="CHEBI:57967"/>
        <dbReference type="EC" id="3.2.2.6"/>
    </reaction>
    <physiologicalReaction direction="left-to-right" evidence="4">
        <dbReference type="Rhea" id="RHEA:16302"/>
    </physiologicalReaction>
</comment>
<evidence type="ECO:0000256" key="3">
    <source>
        <dbReference type="ARBA" id="ARBA00023027"/>
    </source>
</evidence>
<protein>
    <recommendedName>
        <fullName evidence="1">ADP-ribosyl cyclase/cyclic ADP-ribose hydrolase</fullName>
        <ecNumber evidence="1">3.2.2.6</ecNumber>
    </recommendedName>
</protein>
<reference evidence="6 7" key="1">
    <citation type="journal article" date="2019" name="G3 (Bethesda)">
        <title>Sequencing of a Wild Apple (Malus baccata) Genome Unravels the Differences Between Cultivated and Wild Apple Species Regarding Disease Resistance and Cold Tolerance.</title>
        <authorList>
            <person name="Chen X."/>
        </authorList>
    </citation>
    <scope>NUCLEOTIDE SEQUENCE [LARGE SCALE GENOMIC DNA]</scope>
    <source>
        <strain evidence="7">cv. Shandingzi</strain>
        <tissue evidence="6">Leaves</tissue>
    </source>
</reference>
<dbReference type="GO" id="GO:0007165">
    <property type="term" value="P:signal transduction"/>
    <property type="evidence" value="ECO:0007669"/>
    <property type="project" value="InterPro"/>
</dbReference>
<dbReference type="InterPro" id="IPR035897">
    <property type="entry name" value="Toll_tir_struct_dom_sf"/>
</dbReference>
<accession>A0A540MWB9</accession>
<dbReference type="Pfam" id="PF01582">
    <property type="entry name" value="TIR"/>
    <property type="match status" value="1"/>
</dbReference>
<name>A0A540MWB9_MALBA</name>
<dbReference type="PANTHER" id="PTHR32009">
    <property type="entry name" value="TMV RESISTANCE PROTEIN N-LIKE"/>
    <property type="match status" value="1"/>
</dbReference>
<dbReference type="InterPro" id="IPR000157">
    <property type="entry name" value="TIR_dom"/>
</dbReference>
<dbReference type="SUPFAM" id="SSF52200">
    <property type="entry name" value="Toll/Interleukin receptor TIR domain"/>
    <property type="match status" value="1"/>
</dbReference>
<dbReference type="EMBL" id="VIEB01000162">
    <property type="protein sequence ID" value="TQE03049.1"/>
    <property type="molecule type" value="Genomic_DNA"/>
</dbReference>
<sequence length="214" mass="24757">MITSRSTHATAASSSSSRRSNRWKYEVFKNSPLLFFFLCFSLFLKSVNTSSSAHANRWKDEVFLSFGDDTRTTFTDHLSIALSDAGINSFVDNQLRREENIQSELDGEIEGSRIAVVIFSKRYSESRWCLMELSKIMRCREDQEGKVVYPIFYDVDPSEVRKQSGSFGEAFRKHEREEDPNEVEQWRKDLKACADLSGWHLKTTADGYNFKFPL</sequence>
<gene>
    <name evidence="6" type="ORF">C1H46_011413</name>
</gene>
<evidence type="ECO:0000313" key="6">
    <source>
        <dbReference type="EMBL" id="TQE03049.1"/>
    </source>
</evidence>
<evidence type="ECO:0000259" key="5">
    <source>
        <dbReference type="PROSITE" id="PS50104"/>
    </source>
</evidence>
<keyword evidence="7" id="KW-1185">Reference proteome</keyword>
<evidence type="ECO:0000256" key="1">
    <source>
        <dbReference type="ARBA" id="ARBA00011982"/>
    </source>
</evidence>
<dbReference type="Proteomes" id="UP000315295">
    <property type="component" value="Unassembled WGS sequence"/>
</dbReference>
<dbReference type="EC" id="3.2.2.6" evidence="1"/>
<dbReference type="PANTHER" id="PTHR32009:SF39">
    <property type="entry name" value="TIR DOMAIN-CONTAINING PROTEIN"/>
    <property type="match status" value="1"/>
</dbReference>